<gene>
    <name evidence="2" type="ORF">F8M41_019115</name>
</gene>
<comment type="caution">
    <text evidence="2">The sequence shown here is derived from an EMBL/GenBank/DDBJ whole genome shotgun (WGS) entry which is preliminary data.</text>
</comment>
<evidence type="ECO:0000313" key="2">
    <source>
        <dbReference type="EMBL" id="KAF0332865.1"/>
    </source>
</evidence>
<sequence length="124" mass="14711">MKYNSIFCCSTRHFRKLSLQRYLTAKDEDSQKAQDWFNKITKYALKLDLRMTRKRSIDEMLEDNETVEASRRKVGTKQHNPSDVTLMDNKSVISKKNMPKCQEKTKAKINWRNLDLIRSIIILV</sequence>
<dbReference type="Proteomes" id="UP000439903">
    <property type="component" value="Unassembled WGS sequence"/>
</dbReference>
<dbReference type="AlphaFoldDB" id="A0A8H3WUF7"/>
<evidence type="ECO:0000313" key="3">
    <source>
        <dbReference type="Proteomes" id="UP000439903"/>
    </source>
</evidence>
<accession>A0A8H3WUF7</accession>
<protein>
    <submittedName>
        <fullName evidence="2">Uncharacterized protein</fullName>
    </submittedName>
</protein>
<feature type="region of interest" description="Disordered" evidence="1">
    <location>
        <begin position="68"/>
        <end position="87"/>
    </location>
</feature>
<proteinExistence type="predicted"/>
<dbReference type="EMBL" id="WTPW01004846">
    <property type="protein sequence ID" value="KAF0332865.1"/>
    <property type="molecule type" value="Genomic_DNA"/>
</dbReference>
<evidence type="ECO:0000256" key="1">
    <source>
        <dbReference type="SAM" id="MobiDB-lite"/>
    </source>
</evidence>
<reference evidence="2 3" key="1">
    <citation type="journal article" date="2019" name="Environ. Microbiol.">
        <title>At the nexus of three kingdoms: the genome of the mycorrhizal fungus Gigaspora margarita provides insights into plant, endobacterial and fungal interactions.</title>
        <authorList>
            <person name="Venice F."/>
            <person name="Ghignone S."/>
            <person name="Salvioli di Fossalunga A."/>
            <person name="Amselem J."/>
            <person name="Novero M."/>
            <person name="Xianan X."/>
            <person name="Sedzielewska Toro K."/>
            <person name="Morin E."/>
            <person name="Lipzen A."/>
            <person name="Grigoriev I.V."/>
            <person name="Henrissat B."/>
            <person name="Martin F.M."/>
            <person name="Bonfante P."/>
        </authorList>
    </citation>
    <scope>NUCLEOTIDE SEQUENCE [LARGE SCALE GENOMIC DNA]</scope>
    <source>
        <strain evidence="2 3">BEG34</strain>
    </source>
</reference>
<name>A0A8H3WUF7_GIGMA</name>
<organism evidence="2 3">
    <name type="scientific">Gigaspora margarita</name>
    <dbReference type="NCBI Taxonomy" id="4874"/>
    <lineage>
        <taxon>Eukaryota</taxon>
        <taxon>Fungi</taxon>
        <taxon>Fungi incertae sedis</taxon>
        <taxon>Mucoromycota</taxon>
        <taxon>Glomeromycotina</taxon>
        <taxon>Glomeromycetes</taxon>
        <taxon>Diversisporales</taxon>
        <taxon>Gigasporaceae</taxon>
        <taxon>Gigaspora</taxon>
    </lineage>
</organism>
<keyword evidence="3" id="KW-1185">Reference proteome</keyword>